<sequence length="306" mass="35174">MVSSVIGLRLRLTQLTWKGQRFNAFQGEPKATMASDRKEDTYRASCRDFVARKCSSTADYCNELSCNEIYRICRILQHILDSILRSDSCRSTHKTEHDLENSASYHNSEYGDVILIAPARGFPQSFSCREQQQQLMEISRRSLTTRFQLSADKTQIVFRKPYLSEEYYAVTHFNNHVLKCFLYEGDCLDFFRGQEAYINTSDLYDTLQFQNWLVHDKSENCVADLQKIDGIDIIFSAMQIVSNVSVLSIPAQQTLAYSCFVRIQIKEHSVQPLDAPQIHWTNLCSGYNSTLRPKADIRTGILPVDT</sequence>
<dbReference type="AlphaFoldDB" id="A0A2R6WZ80"/>
<accession>A0A2R6WZ80</accession>
<keyword evidence="2" id="KW-1185">Reference proteome</keyword>
<name>A0A2R6WZ80_MARPO</name>
<dbReference type="OrthoDB" id="10461491at2759"/>
<dbReference type="Gramene" id="Mp6g14730.1">
    <property type="protein sequence ID" value="Mp6g14730.1.cds"/>
    <property type="gene ID" value="Mp6g14730"/>
</dbReference>
<evidence type="ECO:0000313" key="1">
    <source>
        <dbReference type="EMBL" id="PTQ39163.1"/>
    </source>
</evidence>
<organism evidence="1 2">
    <name type="scientific">Marchantia polymorpha</name>
    <name type="common">Common liverwort</name>
    <name type="synonym">Marchantia aquatica</name>
    <dbReference type="NCBI Taxonomy" id="3197"/>
    <lineage>
        <taxon>Eukaryota</taxon>
        <taxon>Viridiplantae</taxon>
        <taxon>Streptophyta</taxon>
        <taxon>Embryophyta</taxon>
        <taxon>Marchantiophyta</taxon>
        <taxon>Marchantiopsida</taxon>
        <taxon>Marchantiidae</taxon>
        <taxon>Marchantiales</taxon>
        <taxon>Marchantiaceae</taxon>
        <taxon>Marchantia</taxon>
    </lineage>
</organism>
<proteinExistence type="predicted"/>
<gene>
    <name evidence="1" type="ORF">MARPO_0047s0127</name>
</gene>
<dbReference type="Proteomes" id="UP000244005">
    <property type="component" value="Unassembled WGS sequence"/>
</dbReference>
<protein>
    <submittedName>
        <fullName evidence="1">Uncharacterized protein</fullName>
    </submittedName>
</protein>
<evidence type="ECO:0000313" key="2">
    <source>
        <dbReference type="Proteomes" id="UP000244005"/>
    </source>
</evidence>
<dbReference type="EMBL" id="KZ772719">
    <property type="protein sequence ID" value="PTQ39163.1"/>
    <property type="molecule type" value="Genomic_DNA"/>
</dbReference>
<reference evidence="2" key="1">
    <citation type="journal article" date="2017" name="Cell">
        <title>Insights into land plant evolution garnered from the Marchantia polymorpha genome.</title>
        <authorList>
            <person name="Bowman J.L."/>
            <person name="Kohchi T."/>
            <person name="Yamato K.T."/>
            <person name="Jenkins J."/>
            <person name="Shu S."/>
            <person name="Ishizaki K."/>
            <person name="Yamaoka S."/>
            <person name="Nishihama R."/>
            <person name="Nakamura Y."/>
            <person name="Berger F."/>
            <person name="Adam C."/>
            <person name="Aki S.S."/>
            <person name="Althoff F."/>
            <person name="Araki T."/>
            <person name="Arteaga-Vazquez M.A."/>
            <person name="Balasubrmanian S."/>
            <person name="Barry K."/>
            <person name="Bauer D."/>
            <person name="Boehm C.R."/>
            <person name="Briginshaw L."/>
            <person name="Caballero-Perez J."/>
            <person name="Catarino B."/>
            <person name="Chen F."/>
            <person name="Chiyoda S."/>
            <person name="Chovatia M."/>
            <person name="Davies K.M."/>
            <person name="Delmans M."/>
            <person name="Demura T."/>
            <person name="Dierschke T."/>
            <person name="Dolan L."/>
            <person name="Dorantes-Acosta A.E."/>
            <person name="Eklund D.M."/>
            <person name="Florent S.N."/>
            <person name="Flores-Sandoval E."/>
            <person name="Fujiyama A."/>
            <person name="Fukuzawa H."/>
            <person name="Galik B."/>
            <person name="Grimanelli D."/>
            <person name="Grimwood J."/>
            <person name="Grossniklaus U."/>
            <person name="Hamada T."/>
            <person name="Haseloff J."/>
            <person name="Hetherington A.J."/>
            <person name="Higo A."/>
            <person name="Hirakawa Y."/>
            <person name="Hundley H.N."/>
            <person name="Ikeda Y."/>
            <person name="Inoue K."/>
            <person name="Inoue S.I."/>
            <person name="Ishida S."/>
            <person name="Jia Q."/>
            <person name="Kakita M."/>
            <person name="Kanazawa T."/>
            <person name="Kawai Y."/>
            <person name="Kawashima T."/>
            <person name="Kennedy M."/>
            <person name="Kinose K."/>
            <person name="Kinoshita T."/>
            <person name="Kohara Y."/>
            <person name="Koide E."/>
            <person name="Komatsu K."/>
            <person name="Kopischke S."/>
            <person name="Kubo M."/>
            <person name="Kyozuka J."/>
            <person name="Lagercrantz U."/>
            <person name="Lin S.S."/>
            <person name="Lindquist E."/>
            <person name="Lipzen A.M."/>
            <person name="Lu C.W."/>
            <person name="De Luna E."/>
            <person name="Martienssen R.A."/>
            <person name="Minamino N."/>
            <person name="Mizutani M."/>
            <person name="Mizutani M."/>
            <person name="Mochizuki N."/>
            <person name="Monte I."/>
            <person name="Mosher R."/>
            <person name="Nagasaki H."/>
            <person name="Nakagami H."/>
            <person name="Naramoto S."/>
            <person name="Nishitani K."/>
            <person name="Ohtani M."/>
            <person name="Okamoto T."/>
            <person name="Okumura M."/>
            <person name="Phillips J."/>
            <person name="Pollak B."/>
            <person name="Reinders A."/>
            <person name="Rovekamp M."/>
            <person name="Sano R."/>
            <person name="Sawa S."/>
            <person name="Schmid M.W."/>
            <person name="Shirakawa M."/>
            <person name="Solano R."/>
            <person name="Spunde A."/>
            <person name="Suetsugu N."/>
            <person name="Sugano S."/>
            <person name="Sugiyama A."/>
            <person name="Sun R."/>
            <person name="Suzuki Y."/>
            <person name="Takenaka M."/>
            <person name="Takezawa D."/>
            <person name="Tomogane H."/>
            <person name="Tsuzuki M."/>
            <person name="Ueda T."/>
            <person name="Umeda M."/>
            <person name="Ward J.M."/>
            <person name="Watanabe Y."/>
            <person name="Yazaki K."/>
            <person name="Yokoyama R."/>
            <person name="Yoshitake Y."/>
            <person name="Yotsui I."/>
            <person name="Zachgo S."/>
            <person name="Schmutz J."/>
        </authorList>
    </citation>
    <scope>NUCLEOTIDE SEQUENCE [LARGE SCALE GENOMIC DNA]</scope>
    <source>
        <strain evidence="2">Tak-1</strain>
    </source>
</reference>